<accession>A0A494XT61</accession>
<dbReference type="EMBL" id="RBZV01000002">
    <property type="protein sequence ID" value="RKP50713.1"/>
    <property type="molecule type" value="Genomic_DNA"/>
</dbReference>
<evidence type="ECO:0000313" key="2">
    <source>
        <dbReference type="EMBL" id="RKP50713.1"/>
    </source>
</evidence>
<feature type="transmembrane region" description="Helical" evidence="1">
    <location>
        <begin position="183"/>
        <end position="203"/>
    </location>
</feature>
<evidence type="ECO:0000256" key="1">
    <source>
        <dbReference type="SAM" id="Phobius"/>
    </source>
</evidence>
<keyword evidence="1" id="KW-0812">Transmembrane</keyword>
<feature type="transmembrane region" description="Helical" evidence="1">
    <location>
        <begin position="106"/>
        <end position="128"/>
    </location>
</feature>
<evidence type="ECO:0000313" key="3">
    <source>
        <dbReference type="Proteomes" id="UP000280434"/>
    </source>
</evidence>
<feature type="transmembrane region" description="Helical" evidence="1">
    <location>
        <begin position="79"/>
        <end position="100"/>
    </location>
</feature>
<keyword evidence="1" id="KW-1133">Transmembrane helix</keyword>
<feature type="transmembrane region" description="Helical" evidence="1">
    <location>
        <begin position="149"/>
        <end position="171"/>
    </location>
</feature>
<dbReference type="OrthoDB" id="8537043at2"/>
<keyword evidence="1" id="KW-0472">Membrane</keyword>
<gene>
    <name evidence="2" type="ORF">D7S89_06405</name>
</gene>
<feature type="transmembrane region" description="Helical" evidence="1">
    <location>
        <begin position="48"/>
        <end position="72"/>
    </location>
</feature>
<evidence type="ECO:0008006" key="4">
    <source>
        <dbReference type="Google" id="ProtNLM"/>
    </source>
</evidence>
<keyword evidence="3" id="KW-1185">Reference proteome</keyword>
<organism evidence="2 3">
    <name type="scientific">Trinickia fusca</name>
    <dbReference type="NCBI Taxonomy" id="2419777"/>
    <lineage>
        <taxon>Bacteria</taxon>
        <taxon>Pseudomonadati</taxon>
        <taxon>Pseudomonadota</taxon>
        <taxon>Betaproteobacteria</taxon>
        <taxon>Burkholderiales</taxon>
        <taxon>Burkholderiaceae</taxon>
        <taxon>Trinickia</taxon>
    </lineage>
</organism>
<name>A0A494XT61_9BURK</name>
<dbReference type="AlphaFoldDB" id="A0A494XT61"/>
<comment type="caution">
    <text evidence="2">The sequence shown here is derived from an EMBL/GenBank/DDBJ whole genome shotgun (WGS) entry which is preliminary data.</text>
</comment>
<sequence length="216" mass="23273">MQAAPSRAPGKSRGALGRPARALAQVLLKLAYPVVILAAWRIGEPRYIGLALLALLWLQRWVGAGSVAALLARLSALEWTVALVLSSASAAIALTGSELLLRLYPVFVNAGMFAAFAATLFNGGPSMIEKFARLRKPELSPRAVRHTRRVTQVWCAFFALNGLVAAALALAGSRAQWALYNGVFAYGLIGVLIIGEVVWRHVFVLRADTRERQEAA</sequence>
<dbReference type="Proteomes" id="UP000280434">
    <property type="component" value="Unassembled WGS sequence"/>
</dbReference>
<feature type="transmembrane region" description="Helical" evidence="1">
    <location>
        <begin position="21"/>
        <end position="42"/>
    </location>
</feature>
<proteinExistence type="predicted"/>
<protein>
    <recommendedName>
        <fullName evidence="4">DNA gyrase subunit B</fullName>
    </recommendedName>
</protein>
<reference evidence="2 3" key="1">
    <citation type="submission" date="2018-10" db="EMBL/GenBank/DDBJ databases">
        <title>Paraburkholderia sp. 7MK8-2, isolated from soil.</title>
        <authorList>
            <person name="Gao Z.-H."/>
            <person name="Qiu L.-H."/>
        </authorList>
    </citation>
    <scope>NUCLEOTIDE SEQUENCE [LARGE SCALE GENOMIC DNA]</scope>
    <source>
        <strain evidence="2 3">7MK8-2</strain>
    </source>
</reference>
<dbReference type="RefSeq" id="WP_121276731.1">
    <property type="nucleotide sequence ID" value="NZ_RBZV01000002.1"/>
</dbReference>